<evidence type="ECO:0000256" key="2">
    <source>
        <dbReference type="ARBA" id="ARBA00022664"/>
    </source>
</evidence>
<evidence type="ECO:0000256" key="3">
    <source>
        <dbReference type="ARBA" id="ARBA00022737"/>
    </source>
</evidence>
<name>A0ABR2WYN8_9FUNG</name>
<reference evidence="10 11" key="1">
    <citation type="submission" date="2023-04" db="EMBL/GenBank/DDBJ databases">
        <title>Genome of Basidiobolus ranarum AG-B5.</title>
        <authorList>
            <person name="Stajich J.E."/>
            <person name="Carter-House D."/>
            <person name="Gryganskyi A."/>
        </authorList>
    </citation>
    <scope>NUCLEOTIDE SEQUENCE [LARGE SCALE GENOMIC DNA]</scope>
    <source>
        <strain evidence="10 11">AG-B5</strain>
    </source>
</reference>
<evidence type="ECO:0000313" key="11">
    <source>
        <dbReference type="Proteomes" id="UP001479436"/>
    </source>
</evidence>
<evidence type="ECO:0000256" key="7">
    <source>
        <dbReference type="SAM" id="Coils"/>
    </source>
</evidence>
<sequence>MSNNTISPAMSASGQPQVPQNFSDSRMIYVQETGKWTYTDDEGISYEYDETQHAWFPMWNESLVNSQQSIYDDPNQKQPDVKEASPETEAQPDQKKPEKRALPNKRPVTSVYVTGLPLDTTVDEISKVFTKCGILQEDINTGKPRIKLYTNEDGSLKGDALVTYFKEESVTLACTLLDDTEFRFNENSKIHVHEAEFKEKSAEEKAAKKSRIDKKVLQKKFSKLERKLDWFEADEAKAAEKYNKVVILKHMFTQQEIEDDPALLIDLKEDIRSECEKLGEVTNIVVFDKTEDGVCSVKFREKLGADACIKMMNGRFFAGRQIKAEIYDGKTKYQKSSLKGSDETEEEAKQRLDKYADWLEASERQ</sequence>
<evidence type="ECO:0000256" key="4">
    <source>
        <dbReference type="ARBA" id="ARBA00022884"/>
    </source>
</evidence>
<dbReference type="EMBL" id="JASJQH010000137">
    <property type="protein sequence ID" value="KAK9766648.1"/>
    <property type="molecule type" value="Genomic_DNA"/>
</dbReference>
<feature type="region of interest" description="Disordered" evidence="8">
    <location>
        <begin position="70"/>
        <end position="106"/>
    </location>
</feature>
<dbReference type="InterPro" id="IPR035979">
    <property type="entry name" value="RBD_domain_sf"/>
</dbReference>
<dbReference type="PANTHER" id="PTHR15608:SF0">
    <property type="entry name" value="HIV TAT-SPECIFIC FACTOR 1"/>
    <property type="match status" value="1"/>
</dbReference>
<evidence type="ECO:0000259" key="9">
    <source>
        <dbReference type="PROSITE" id="PS50102"/>
    </source>
</evidence>
<keyword evidence="7" id="KW-0175">Coiled coil</keyword>
<dbReference type="Gene3D" id="3.30.70.330">
    <property type="match status" value="2"/>
</dbReference>
<dbReference type="PANTHER" id="PTHR15608">
    <property type="entry name" value="SPLICING FACTOR U2AF-ASSOCIATED PROTEIN 2"/>
    <property type="match status" value="1"/>
</dbReference>
<comment type="similarity">
    <text evidence="1">Belongs to the HTATSF1 family.</text>
</comment>
<evidence type="ECO:0000256" key="1">
    <source>
        <dbReference type="ARBA" id="ARBA00007747"/>
    </source>
</evidence>
<dbReference type="InterPro" id="IPR034392">
    <property type="entry name" value="TatSF1-like_RRM1"/>
</dbReference>
<proteinExistence type="inferred from homology"/>
<comment type="caution">
    <text evidence="10">The sequence shown here is derived from an EMBL/GenBank/DDBJ whole genome shotgun (WGS) entry which is preliminary data.</text>
</comment>
<feature type="compositionally biased region" description="Basic and acidic residues" evidence="8">
    <location>
        <begin position="92"/>
        <end position="101"/>
    </location>
</feature>
<dbReference type="Proteomes" id="UP001479436">
    <property type="component" value="Unassembled WGS sequence"/>
</dbReference>
<dbReference type="Pfam" id="PF00076">
    <property type="entry name" value="RRM_1"/>
    <property type="match status" value="2"/>
</dbReference>
<protein>
    <recommendedName>
        <fullName evidence="9">RRM domain-containing protein</fullName>
    </recommendedName>
</protein>
<evidence type="ECO:0000256" key="6">
    <source>
        <dbReference type="PROSITE-ProRule" id="PRU00176"/>
    </source>
</evidence>
<evidence type="ECO:0000313" key="10">
    <source>
        <dbReference type="EMBL" id="KAK9766648.1"/>
    </source>
</evidence>
<dbReference type="InterPro" id="IPR000504">
    <property type="entry name" value="RRM_dom"/>
</dbReference>
<feature type="domain" description="RRM" evidence="9">
    <location>
        <begin position="109"/>
        <end position="197"/>
    </location>
</feature>
<accession>A0ABR2WYN8</accession>
<feature type="region of interest" description="Disordered" evidence="8">
    <location>
        <begin position="1"/>
        <end position="20"/>
    </location>
</feature>
<dbReference type="SMART" id="SM00360">
    <property type="entry name" value="RRM"/>
    <property type="match status" value="2"/>
</dbReference>
<evidence type="ECO:0000256" key="5">
    <source>
        <dbReference type="ARBA" id="ARBA00023187"/>
    </source>
</evidence>
<dbReference type="CDD" id="cd12282">
    <property type="entry name" value="RRM2_TatSF1_like"/>
    <property type="match status" value="1"/>
</dbReference>
<feature type="coiled-coil region" evidence="7">
    <location>
        <begin position="207"/>
        <end position="234"/>
    </location>
</feature>
<dbReference type="InterPro" id="IPR034393">
    <property type="entry name" value="TatSF1-like"/>
</dbReference>
<keyword evidence="11" id="KW-1185">Reference proteome</keyword>
<dbReference type="PROSITE" id="PS50102">
    <property type="entry name" value="RRM"/>
    <property type="match status" value="1"/>
</dbReference>
<dbReference type="InterPro" id="IPR012677">
    <property type="entry name" value="Nucleotide-bd_a/b_plait_sf"/>
</dbReference>
<gene>
    <name evidence="10" type="ORF">K7432_004135</name>
</gene>
<organism evidence="10 11">
    <name type="scientific">Basidiobolus ranarum</name>
    <dbReference type="NCBI Taxonomy" id="34480"/>
    <lineage>
        <taxon>Eukaryota</taxon>
        <taxon>Fungi</taxon>
        <taxon>Fungi incertae sedis</taxon>
        <taxon>Zoopagomycota</taxon>
        <taxon>Entomophthoromycotina</taxon>
        <taxon>Basidiobolomycetes</taxon>
        <taxon>Basidiobolales</taxon>
        <taxon>Basidiobolaceae</taxon>
        <taxon>Basidiobolus</taxon>
    </lineage>
</organism>
<dbReference type="CDD" id="cd12281">
    <property type="entry name" value="RRM1_TatSF1_like"/>
    <property type="match status" value="1"/>
</dbReference>
<evidence type="ECO:0000256" key="8">
    <source>
        <dbReference type="SAM" id="MobiDB-lite"/>
    </source>
</evidence>
<keyword evidence="3" id="KW-0677">Repeat</keyword>
<dbReference type="SUPFAM" id="SSF54928">
    <property type="entry name" value="RNA-binding domain, RBD"/>
    <property type="match status" value="2"/>
</dbReference>
<keyword evidence="5" id="KW-0508">mRNA splicing</keyword>
<keyword evidence="4 6" id="KW-0694">RNA-binding</keyword>
<keyword evidence="2" id="KW-0507">mRNA processing</keyword>